<evidence type="ECO:0000313" key="1">
    <source>
        <dbReference type="EMBL" id="TMP85488.1"/>
    </source>
</evidence>
<dbReference type="RefSeq" id="WP_138549075.1">
    <property type="nucleotide sequence ID" value="NZ_PNCG01000026.1"/>
</dbReference>
<gene>
    <name evidence="1" type="ORF">CWC05_18275</name>
</gene>
<sequence length="140" mass="16511">MKLNEDDFDLELMDSMVRESIKSHIEASDKDVLTNYILDSYEQDSRLYAKLKEWVEKIPKEYVEYLGIGHNWESKNVIEWLDMFIKLAQRASELNDVDVCALADMETAQPDAYKHVLSYRKKWASHRLGHCSPPKSFFFE</sequence>
<organism evidence="1 2">
    <name type="scientific">Pseudoalteromonas ruthenica</name>
    <dbReference type="NCBI Taxonomy" id="151081"/>
    <lineage>
        <taxon>Bacteria</taxon>
        <taxon>Pseudomonadati</taxon>
        <taxon>Pseudomonadota</taxon>
        <taxon>Gammaproteobacteria</taxon>
        <taxon>Alteromonadales</taxon>
        <taxon>Pseudoalteromonadaceae</taxon>
        <taxon>Pseudoalteromonas</taxon>
    </lineage>
</organism>
<reference evidence="1 2" key="1">
    <citation type="submission" date="2017-12" db="EMBL/GenBank/DDBJ databases">
        <authorList>
            <person name="Paulsen S."/>
            <person name="Gram L.K."/>
        </authorList>
    </citation>
    <scope>NUCLEOTIDE SEQUENCE [LARGE SCALE GENOMIC DNA]</scope>
    <source>
        <strain evidence="1 2">S2897</strain>
    </source>
</reference>
<dbReference type="AlphaFoldDB" id="A0A5S3Z001"/>
<name>A0A5S3Z001_9GAMM</name>
<dbReference type="Proteomes" id="UP000305874">
    <property type="component" value="Unassembled WGS sequence"/>
</dbReference>
<protein>
    <submittedName>
        <fullName evidence="1">Uncharacterized protein</fullName>
    </submittedName>
</protein>
<proteinExistence type="predicted"/>
<reference evidence="2" key="2">
    <citation type="submission" date="2019-06" db="EMBL/GenBank/DDBJ databases">
        <title>Co-occurence of chitin degradation, pigmentation and bioactivity in marine Pseudoalteromonas.</title>
        <authorList>
            <person name="Sonnenschein E.C."/>
            <person name="Bech P.K."/>
        </authorList>
    </citation>
    <scope>NUCLEOTIDE SEQUENCE [LARGE SCALE GENOMIC DNA]</scope>
    <source>
        <strain evidence="2">S2897</strain>
    </source>
</reference>
<evidence type="ECO:0000313" key="2">
    <source>
        <dbReference type="Proteomes" id="UP000305874"/>
    </source>
</evidence>
<accession>A0A5S3Z001</accession>
<comment type="caution">
    <text evidence="1">The sequence shown here is derived from an EMBL/GenBank/DDBJ whole genome shotgun (WGS) entry which is preliminary data.</text>
</comment>
<dbReference type="EMBL" id="PNCG01000026">
    <property type="protein sequence ID" value="TMP85488.1"/>
    <property type="molecule type" value="Genomic_DNA"/>
</dbReference>